<dbReference type="AlphaFoldDB" id="A0AAV1DCH2"/>
<sequence>MMLKSHHSKIVFLMFIFLLASEQLTAAPILSVNHGEVEAEKKLVRVGRGDENSDSLSVLPESLLLLFHFWLSPLQSCQL</sequence>
<evidence type="ECO:0000256" key="1">
    <source>
        <dbReference type="SAM" id="SignalP"/>
    </source>
</evidence>
<accession>A0AAV1DCH2</accession>
<evidence type="ECO:0000313" key="3">
    <source>
        <dbReference type="Proteomes" id="UP001161247"/>
    </source>
</evidence>
<evidence type="ECO:0000313" key="2">
    <source>
        <dbReference type="EMBL" id="CAI9105551.1"/>
    </source>
</evidence>
<feature type="chain" id="PRO_5043987452" evidence="1">
    <location>
        <begin position="27"/>
        <end position="79"/>
    </location>
</feature>
<dbReference type="Proteomes" id="UP001161247">
    <property type="component" value="Chromosome 5"/>
</dbReference>
<reference evidence="2" key="1">
    <citation type="submission" date="2023-03" db="EMBL/GenBank/DDBJ databases">
        <authorList>
            <person name="Julca I."/>
        </authorList>
    </citation>
    <scope>NUCLEOTIDE SEQUENCE</scope>
</reference>
<feature type="signal peptide" evidence="1">
    <location>
        <begin position="1"/>
        <end position="26"/>
    </location>
</feature>
<keyword evidence="1" id="KW-0732">Signal</keyword>
<keyword evidence="3" id="KW-1185">Reference proteome</keyword>
<proteinExistence type="predicted"/>
<name>A0AAV1DCH2_OLDCO</name>
<organism evidence="2 3">
    <name type="scientific">Oldenlandia corymbosa var. corymbosa</name>
    <dbReference type="NCBI Taxonomy" id="529605"/>
    <lineage>
        <taxon>Eukaryota</taxon>
        <taxon>Viridiplantae</taxon>
        <taxon>Streptophyta</taxon>
        <taxon>Embryophyta</taxon>
        <taxon>Tracheophyta</taxon>
        <taxon>Spermatophyta</taxon>
        <taxon>Magnoliopsida</taxon>
        <taxon>eudicotyledons</taxon>
        <taxon>Gunneridae</taxon>
        <taxon>Pentapetalae</taxon>
        <taxon>asterids</taxon>
        <taxon>lamiids</taxon>
        <taxon>Gentianales</taxon>
        <taxon>Rubiaceae</taxon>
        <taxon>Rubioideae</taxon>
        <taxon>Spermacoceae</taxon>
        <taxon>Hedyotis-Oldenlandia complex</taxon>
        <taxon>Oldenlandia</taxon>
    </lineage>
</organism>
<gene>
    <name evidence="2" type="ORF">OLC1_LOCUS14223</name>
</gene>
<dbReference type="EMBL" id="OX459122">
    <property type="protein sequence ID" value="CAI9105551.1"/>
    <property type="molecule type" value="Genomic_DNA"/>
</dbReference>
<protein>
    <submittedName>
        <fullName evidence="2">OLC1v1004491C1</fullName>
    </submittedName>
</protein>